<dbReference type="Pfam" id="PF07714">
    <property type="entry name" value="PK_Tyr_Ser-Thr"/>
    <property type="match status" value="1"/>
</dbReference>
<dbReference type="PROSITE" id="PS50011">
    <property type="entry name" value="PROTEIN_KINASE_DOM"/>
    <property type="match status" value="1"/>
</dbReference>
<feature type="compositionally biased region" description="Low complexity" evidence="1">
    <location>
        <begin position="537"/>
        <end position="547"/>
    </location>
</feature>
<feature type="region of interest" description="Disordered" evidence="1">
    <location>
        <begin position="583"/>
        <end position="607"/>
    </location>
</feature>
<dbReference type="Proteomes" id="UP000612055">
    <property type="component" value="Unassembled WGS sequence"/>
</dbReference>
<feature type="compositionally biased region" description="Low complexity" evidence="1">
    <location>
        <begin position="650"/>
        <end position="660"/>
    </location>
</feature>
<feature type="region of interest" description="Disordered" evidence="1">
    <location>
        <begin position="396"/>
        <end position="415"/>
    </location>
</feature>
<proteinExistence type="predicted"/>
<feature type="region of interest" description="Disordered" evidence="1">
    <location>
        <begin position="628"/>
        <end position="660"/>
    </location>
</feature>
<dbReference type="SUPFAM" id="SSF56112">
    <property type="entry name" value="Protein kinase-like (PK-like)"/>
    <property type="match status" value="2"/>
</dbReference>
<dbReference type="GO" id="GO:0005524">
    <property type="term" value="F:ATP binding"/>
    <property type="evidence" value="ECO:0007669"/>
    <property type="project" value="InterPro"/>
</dbReference>
<feature type="compositionally biased region" description="Polar residues" evidence="1">
    <location>
        <begin position="693"/>
        <end position="709"/>
    </location>
</feature>
<feature type="compositionally biased region" description="Polar residues" evidence="1">
    <location>
        <begin position="628"/>
        <end position="649"/>
    </location>
</feature>
<feature type="compositionally biased region" description="Low complexity" evidence="1">
    <location>
        <begin position="422"/>
        <end position="442"/>
    </location>
</feature>
<keyword evidence="4" id="KW-1185">Reference proteome</keyword>
<dbReference type="InterPro" id="IPR008271">
    <property type="entry name" value="Ser/Thr_kinase_AS"/>
</dbReference>
<feature type="region of interest" description="Disordered" evidence="1">
    <location>
        <begin position="870"/>
        <end position="917"/>
    </location>
</feature>
<feature type="region of interest" description="Disordered" evidence="1">
    <location>
        <begin position="537"/>
        <end position="564"/>
    </location>
</feature>
<evidence type="ECO:0000259" key="2">
    <source>
        <dbReference type="PROSITE" id="PS50011"/>
    </source>
</evidence>
<dbReference type="Gene3D" id="1.10.510.10">
    <property type="entry name" value="Transferase(Phosphotransferase) domain 1"/>
    <property type="match status" value="2"/>
</dbReference>
<dbReference type="PANTHER" id="PTHR44329:SF289">
    <property type="entry name" value="SERINE_THREONINE-PROTEIN KINASE VIK"/>
    <property type="match status" value="1"/>
</dbReference>
<feature type="region of interest" description="Disordered" evidence="1">
    <location>
        <begin position="987"/>
        <end position="1026"/>
    </location>
</feature>
<dbReference type="EMBL" id="JAEHOE010000067">
    <property type="protein sequence ID" value="KAG2489986.1"/>
    <property type="molecule type" value="Genomic_DNA"/>
</dbReference>
<reference evidence="3" key="1">
    <citation type="journal article" date="2020" name="bioRxiv">
        <title>Comparative genomics of Chlamydomonas.</title>
        <authorList>
            <person name="Craig R.J."/>
            <person name="Hasan A.R."/>
            <person name="Ness R.W."/>
            <person name="Keightley P.D."/>
        </authorList>
    </citation>
    <scope>NUCLEOTIDE SEQUENCE</scope>
    <source>
        <strain evidence="3">CCAP 11/70</strain>
    </source>
</reference>
<dbReference type="InterPro" id="IPR051681">
    <property type="entry name" value="Ser/Thr_Kinases-Pseudokinases"/>
</dbReference>
<feature type="region of interest" description="Disordered" evidence="1">
    <location>
        <begin position="680"/>
        <end position="709"/>
    </location>
</feature>
<evidence type="ECO:0000313" key="4">
    <source>
        <dbReference type="Proteomes" id="UP000612055"/>
    </source>
</evidence>
<feature type="compositionally biased region" description="Low complexity" evidence="1">
    <location>
        <begin position="298"/>
        <end position="322"/>
    </location>
</feature>
<feature type="compositionally biased region" description="Polar residues" evidence="1">
    <location>
        <begin position="907"/>
        <end position="917"/>
    </location>
</feature>
<feature type="region of interest" description="Disordered" evidence="1">
    <location>
        <begin position="222"/>
        <end position="329"/>
    </location>
</feature>
<dbReference type="AlphaFoldDB" id="A0A836BUW0"/>
<feature type="region of interest" description="Disordered" evidence="1">
    <location>
        <begin position="812"/>
        <end position="839"/>
    </location>
</feature>
<feature type="compositionally biased region" description="Polar residues" evidence="1">
    <location>
        <begin position="283"/>
        <end position="292"/>
    </location>
</feature>
<sequence>MMMDSMARGRSVYTDEQAVSWLLDAAEALHFLHTSRPACIHRDVKAENVLLKREGSRTVAKLGDLGLHVTLEQSRPVMLRARRGAISNDGGSISGTFISIAPQDMDLHSLGVELADVDGAAAALGREADGAAFDMARASLTRPLSLGTVPSSSGGCGRPASATRAGQGSSGGGGAGEELRGEALSSVLYSSATDRDLGLSAFGAAPAPAPAPLAVRYVDGAGAPQPGAEHGGGVGPAASSSSGGRPCQASSTEPHGQACMSDSRLPCPGRTSANAPPPLLSVRGQSIGTTSGRAIETPAAPSDADADASGAAVPGAARSPPGDVGDAGCDDSGDGVGACRAADSSGSCPAEQLASPFSLATARAPSSASDAAAAATLAPRKTTALIFNPLRRASSAASACSTRPDKSVGPGSLLPDILESEASASVASGPSGSPRSSISGLAPRHLYPAPNSRRSGELEVVEEQPPAPVECVLRAAATQMPEHASTDPGERARVLEAYTGAGKGSVTAAGACTAAAAVRAAAAGAGRVLAWAKGPAGAAASGPEAQGRPARVERPGTPEERQASAVPKVIRFVDSATSRVYDKTDSDLTAGGSGTCGSSGSCSGGDTAARRAAVGAAASGLMVSTSLDTSLSGTRTSTGALRIPTSQLSPAGPGARPGVAPVATTLTSAPHAAAAAAPPVLSSTSPHAADAKLSTNTTGTLPEGSSQTQTPVCSAFASATDDTVRATASCGAQGLRRQSFLADALSSRSGTPPPVVVLLPAPPGARNSSASGMVPTGRTASSASFGLIHPDALLQLFGSVAPPSVTGGASACASGSGHRCVSPGLDAEPPSVGSSAPANAHVVGQGASFTTLSAPGGAGAVIRGAHSSADGGGYRVCSQRPPPPPSPMQQQPQSQPQPQPRRPGQASAGSSTQLRSSYPGSACRALAAHAAAHGAPYGALYGSSAPHCTAPVVTALHVRYRSSASSVASMRAGSYVPLSATAVSEEPNVAGPTAGTGLAVQQSGSDQPSPAKARSELASGQRTAAVQGPGAGATAAATLLASPQKEKGRGGGGEREDSAALLASFAGVRRLGSITSLLRPASGVLPELEAFQWVYGLTGQAGSCMYMAPEVYARTPYNAKCDVFSFGVLLYELLAGELLLAAYFVGGARGLAPRGPMQAMKVPLDYARRVSEGYRPPRHPRLSDEQWSLVTSCWDQDPCERPNMAEVVEALRGMLRRHQESQQELRQVLLANTASAGTTGTRSSSEGGSKKHKAGRSKAKDSTLDLGPQPLCGCVIC</sequence>
<dbReference type="InterPro" id="IPR001245">
    <property type="entry name" value="Ser-Thr/Tyr_kinase_cat_dom"/>
</dbReference>
<feature type="region of interest" description="Disordered" evidence="1">
    <location>
        <begin position="422"/>
        <end position="463"/>
    </location>
</feature>
<feature type="compositionally biased region" description="Polar residues" evidence="1">
    <location>
        <begin position="999"/>
        <end position="1008"/>
    </location>
</feature>
<feature type="compositionally biased region" description="Low complexity" evidence="1">
    <location>
        <begin position="598"/>
        <end position="607"/>
    </location>
</feature>
<dbReference type="Pfam" id="PF00069">
    <property type="entry name" value="Pkinase"/>
    <property type="match status" value="1"/>
</dbReference>
<feature type="compositionally biased region" description="Low complexity" evidence="1">
    <location>
        <begin position="1233"/>
        <end position="1247"/>
    </location>
</feature>
<accession>A0A836BUW0</accession>
<feature type="compositionally biased region" description="Basic and acidic residues" evidence="1">
    <location>
        <begin position="550"/>
        <end position="562"/>
    </location>
</feature>
<feature type="region of interest" description="Disordered" evidence="1">
    <location>
        <begin position="144"/>
        <end position="178"/>
    </location>
</feature>
<feature type="region of interest" description="Disordered" evidence="1">
    <location>
        <begin position="1233"/>
        <end position="1262"/>
    </location>
</feature>
<gene>
    <name evidence="3" type="ORF">HYH03_011615</name>
</gene>
<evidence type="ECO:0000313" key="3">
    <source>
        <dbReference type="EMBL" id="KAG2489986.1"/>
    </source>
</evidence>
<dbReference type="PANTHER" id="PTHR44329">
    <property type="entry name" value="SERINE/THREONINE-PROTEIN KINASE TNNI3K-RELATED"/>
    <property type="match status" value="1"/>
</dbReference>
<dbReference type="InterPro" id="IPR000719">
    <property type="entry name" value="Prot_kinase_dom"/>
</dbReference>
<organism evidence="3 4">
    <name type="scientific">Edaphochlamys debaryana</name>
    <dbReference type="NCBI Taxonomy" id="47281"/>
    <lineage>
        <taxon>Eukaryota</taxon>
        <taxon>Viridiplantae</taxon>
        <taxon>Chlorophyta</taxon>
        <taxon>core chlorophytes</taxon>
        <taxon>Chlorophyceae</taxon>
        <taxon>CS clade</taxon>
        <taxon>Chlamydomonadales</taxon>
        <taxon>Chlamydomonadales incertae sedis</taxon>
        <taxon>Edaphochlamys</taxon>
    </lineage>
</organism>
<protein>
    <recommendedName>
        <fullName evidence="2">Protein kinase domain-containing protein</fullName>
    </recommendedName>
</protein>
<feature type="domain" description="Protein kinase" evidence="2">
    <location>
        <begin position="1"/>
        <end position="214"/>
    </location>
</feature>
<dbReference type="InterPro" id="IPR011009">
    <property type="entry name" value="Kinase-like_dom_sf"/>
</dbReference>
<name>A0A836BUW0_9CHLO</name>
<evidence type="ECO:0000256" key="1">
    <source>
        <dbReference type="SAM" id="MobiDB-lite"/>
    </source>
</evidence>
<dbReference type="PROSITE" id="PS00108">
    <property type="entry name" value="PROTEIN_KINASE_ST"/>
    <property type="match status" value="1"/>
</dbReference>
<dbReference type="SMART" id="SM00220">
    <property type="entry name" value="S_TKc"/>
    <property type="match status" value="1"/>
</dbReference>
<dbReference type="GO" id="GO:0004674">
    <property type="term" value="F:protein serine/threonine kinase activity"/>
    <property type="evidence" value="ECO:0007669"/>
    <property type="project" value="TreeGrafter"/>
</dbReference>
<comment type="caution">
    <text evidence="3">The sequence shown here is derived from an EMBL/GenBank/DDBJ whole genome shotgun (WGS) entry which is preliminary data.</text>
</comment>